<organism evidence="1 2">
    <name type="scientific">Halorarum halophilum</name>
    <dbReference type="NCBI Taxonomy" id="2743090"/>
    <lineage>
        <taxon>Archaea</taxon>
        <taxon>Methanobacteriati</taxon>
        <taxon>Methanobacteriota</taxon>
        <taxon>Stenosarchaea group</taxon>
        <taxon>Halobacteria</taxon>
        <taxon>Halobacteriales</taxon>
        <taxon>Haloferacaceae</taxon>
        <taxon>Halorarum</taxon>
    </lineage>
</organism>
<geneLocation type="plasmid" evidence="1 2">
    <name>unnamed2</name>
</geneLocation>
<keyword evidence="1" id="KW-0614">Plasmid</keyword>
<evidence type="ECO:0000313" key="1">
    <source>
        <dbReference type="EMBL" id="QLG29940.1"/>
    </source>
</evidence>
<protein>
    <submittedName>
        <fullName evidence="1">BNR-4 repeat-containing protein</fullName>
    </submittedName>
</protein>
<dbReference type="EMBL" id="CP058531">
    <property type="protein sequence ID" value="QLG29940.1"/>
    <property type="molecule type" value="Genomic_DNA"/>
</dbReference>
<name>A0A7D5KW73_9EURY</name>
<proteinExistence type="predicted"/>
<dbReference type="KEGG" id="halg:HUG10_20275"/>
<reference evidence="1 2" key="1">
    <citation type="submission" date="2020-07" db="EMBL/GenBank/DDBJ databases">
        <title>Gai3-2, isolated from salt lake.</title>
        <authorList>
            <person name="Cui H."/>
            <person name="Shi X."/>
        </authorList>
    </citation>
    <scope>NUCLEOTIDE SEQUENCE [LARGE SCALE GENOMIC DNA]</scope>
    <source>
        <strain evidence="1 2">Gai3-2</strain>
        <plasmid evidence="1 2">unnamed2</plasmid>
    </source>
</reference>
<keyword evidence="2" id="KW-1185">Reference proteome</keyword>
<dbReference type="Proteomes" id="UP000509750">
    <property type="component" value="Plasmid unnamed2"/>
</dbReference>
<accession>A0A7D5KW73</accession>
<dbReference type="GeneID" id="56031222"/>
<dbReference type="Pfam" id="PF15892">
    <property type="entry name" value="BNR_4"/>
    <property type="match status" value="1"/>
</dbReference>
<gene>
    <name evidence="1" type="ORF">HUG10_20275</name>
</gene>
<dbReference type="InterPro" id="IPR036278">
    <property type="entry name" value="Sialidase_sf"/>
</dbReference>
<dbReference type="SUPFAM" id="SSF50939">
    <property type="entry name" value="Sialidases"/>
    <property type="match status" value="1"/>
</dbReference>
<dbReference type="OrthoDB" id="225650at2157"/>
<dbReference type="RefSeq" id="WP_179171514.1">
    <property type="nucleotide sequence ID" value="NZ_CP058531.1"/>
</dbReference>
<sequence>MPSNRDKHIDTSRTAGTAVGDPVLFTNRGARHAVTGNHGKQAEYVESEDTTFVVIRGDLGQQYALTYDHKARERSPHYRIDADHMADDRHASPALAIDDDGIIHVFYSSHNSYHYYARSENPYDVTSWERRGQMTDVPEGTYPIPLVYDNDVYVLYRTGGGYADGSSSHGDTYPVHEFATIVRSTDGGDTWQDIGPVLDVTEHSEQDSDAYITDFDERDGKFHISWFVANGDNHDDYHSDAYHAYYDPEMGEMYDLAGNSYGDTVAWSQHDEGNVKVYDGEYVTPVKHALGEDQTHVVFGAEHPDRGDGQYFLATWNDGWDLEEIPGATHNYKWKKCDARISDDGYVEAHLITDDDGVLHLENGRRHSVGNYDVFVKDDDGEWTSRRLVERYYHEGVSIVREGAENIAVVRNGLDEFAALGAEYTPMDDSRQRPMARVWAVGDIDISPALQYMNDQPKTVAQRHRFSENPAQFNHGTGDDGWLQLLEFAGAGYSSMFGLGINAPERTLHLLGHEEWTDRVSLSVRNAAENVLEARSDGTAHLGNNGLVYPQKDIAEGGYVGVHDGEIVQNDDNQNDNPEGLWRWDAAGAQWKLERDPTTTVSPE</sequence>
<dbReference type="AlphaFoldDB" id="A0A7D5KW73"/>
<evidence type="ECO:0000313" key="2">
    <source>
        <dbReference type="Proteomes" id="UP000509750"/>
    </source>
</evidence>